<gene>
    <name evidence="2" type="ORF">M427DRAFT_35792</name>
</gene>
<evidence type="ECO:0000256" key="1">
    <source>
        <dbReference type="SAM" id="MobiDB-lite"/>
    </source>
</evidence>
<dbReference type="Gene3D" id="3.40.710.10">
    <property type="entry name" value="DD-peptidase/beta-lactamase superfamily"/>
    <property type="match status" value="1"/>
</dbReference>
<name>A0A139A408_GONPJ</name>
<keyword evidence="3" id="KW-1185">Reference proteome</keyword>
<dbReference type="InterPro" id="IPR012338">
    <property type="entry name" value="Beta-lactam/transpept-like"/>
</dbReference>
<protein>
    <submittedName>
        <fullName evidence="2">Uncharacterized protein</fullName>
    </submittedName>
</protein>
<organism evidence="2 3">
    <name type="scientific">Gonapodya prolifera (strain JEL478)</name>
    <name type="common">Monoblepharis prolifera</name>
    <dbReference type="NCBI Taxonomy" id="1344416"/>
    <lineage>
        <taxon>Eukaryota</taxon>
        <taxon>Fungi</taxon>
        <taxon>Fungi incertae sedis</taxon>
        <taxon>Chytridiomycota</taxon>
        <taxon>Chytridiomycota incertae sedis</taxon>
        <taxon>Monoblepharidomycetes</taxon>
        <taxon>Monoblepharidales</taxon>
        <taxon>Gonapodyaceae</taxon>
        <taxon>Gonapodya</taxon>
    </lineage>
</organism>
<dbReference type="EMBL" id="KQ965802">
    <property type="protein sequence ID" value="KXS11409.1"/>
    <property type="molecule type" value="Genomic_DNA"/>
</dbReference>
<dbReference type="Proteomes" id="UP000070544">
    <property type="component" value="Unassembled WGS sequence"/>
</dbReference>
<reference evidence="2 3" key="1">
    <citation type="journal article" date="2015" name="Genome Biol. Evol.">
        <title>Phylogenomic analyses indicate that early fungi evolved digesting cell walls of algal ancestors of land plants.</title>
        <authorList>
            <person name="Chang Y."/>
            <person name="Wang S."/>
            <person name="Sekimoto S."/>
            <person name="Aerts A.L."/>
            <person name="Choi C."/>
            <person name="Clum A."/>
            <person name="LaButti K.M."/>
            <person name="Lindquist E.A."/>
            <person name="Yee Ngan C."/>
            <person name="Ohm R.A."/>
            <person name="Salamov A.A."/>
            <person name="Grigoriev I.V."/>
            <person name="Spatafora J.W."/>
            <person name="Berbee M.L."/>
        </authorList>
    </citation>
    <scope>NUCLEOTIDE SEQUENCE [LARGE SCALE GENOMIC DNA]</scope>
    <source>
        <strain evidence="2 3">JEL478</strain>
    </source>
</reference>
<evidence type="ECO:0000313" key="2">
    <source>
        <dbReference type="EMBL" id="KXS11409.1"/>
    </source>
</evidence>
<evidence type="ECO:0000313" key="3">
    <source>
        <dbReference type="Proteomes" id="UP000070544"/>
    </source>
</evidence>
<dbReference type="AlphaFoldDB" id="A0A139A408"/>
<proteinExistence type="predicted"/>
<dbReference type="OrthoDB" id="5946976at2759"/>
<sequence length="269" mass="29499">MSLGGPNVTAGTIFEIGTVTKTFAAPGLSRDVSQVALWMLATHRATLPRWPPNPNNQLDPGGLLYTVEQLLDSLKGSPLTSTPPGPYLYSNYGFGILAFTDHIFTPLGMSDSVCVGSTNADQQASHPSPSRNQLHSELSANAPEERRHAGLFSVIVFDEVTQRVVVLINNTAPVPKIESLAQWIPPVAVRPRWCRKHDCQRGDRKSGGSGEARFWYFDFARRGGFRLHVVDDADLFGVRVDKNEVRQLTSHMFYIALDCSHGSKALLAS</sequence>
<dbReference type="SUPFAM" id="SSF56601">
    <property type="entry name" value="beta-lactamase/transpeptidase-like"/>
    <property type="match status" value="1"/>
</dbReference>
<accession>A0A139A408</accession>
<feature type="region of interest" description="Disordered" evidence="1">
    <location>
        <begin position="118"/>
        <end position="137"/>
    </location>
</feature>